<keyword evidence="3" id="KW-1185">Reference proteome</keyword>
<accession>A0A3M6URK4</accession>
<dbReference type="PANTHER" id="PTHR31751:SF42">
    <property type="entry name" value="PROTEIN CBG10204"/>
    <property type="match status" value="1"/>
</dbReference>
<evidence type="ECO:0000256" key="1">
    <source>
        <dbReference type="SAM" id="MobiDB-lite"/>
    </source>
</evidence>
<feature type="compositionally biased region" description="Polar residues" evidence="1">
    <location>
        <begin position="82"/>
        <end position="92"/>
    </location>
</feature>
<dbReference type="Proteomes" id="UP000275408">
    <property type="component" value="Unassembled WGS sequence"/>
</dbReference>
<feature type="region of interest" description="Disordered" evidence="1">
    <location>
        <begin position="235"/>
        <end position="256"/>
    </location>
</feature>
<sequence>MMQFHLFFPMRLQQGKSDKQALVERTLEPKGGGVLNTLLENTHLLSLEQEKSSCSVLKENTGDSISTSRAASPSSPKLETEPSANQVSSPSCTESQFIWTDATFASAEHREPEKKFTTCGTQWLASETGDALLLQDHSYSCVPPWNPLPSFSKPWSLCTQPFTSTPIKTSSSQSPRLLELSINLEEDFDVTIDNDVNDNSLQVSFDDDNVSNSSIQVSCDEEAEEDSSFNISFEEVDQDTTQSDLETDPPISNSHDTIYEKMRSSPKYIVFEEELLKLFGRCLEYGDEVLEKRLLKKGSALKVTTLCKNSHSKGKEWVSQPLVNRAAARNVLLSENTCSRVSEVASAINLAFPSKSNYHNWQKKHLLPVVNDRTGRHTDIKALMKSEYKDLGVEHQVDVWHLTKNIKSKLSPWIKSVTNVTICVVSILRHTVDKHDWDSSVLYNCCAHEPISPRAHRKTKWLIVGSPAHEALKHVVLKKTLLKDLDLLTKTIHTGALEVYHSLYNKYAPKRQHFGYLGMVALTQLTALDHNSGTGRSQAEASSGEKRLCLS</sequence>
<dbReference type="OrthoDB" id="10065023at2759"/>
<comment type="caution">
    <text evidence="2">The sequence shown here is derived from an EMBL/GenBank/DDBJ whole genome shotgun (WGS) entry which is preliminary data.</text>
</comment>
<dbReference type="AlphaFoldDB" id="A0A3M6URK4"/>
<gene>
    <name evidence="2" type="ORF">pdam_00015885</name>
</gene>
<feature type="region of interest" description="Disordered" evidence="1">
    <location>
        <begin position="59"/>
        <end position="92"/>
    </location>
</feature>
<evidence type="ECO:0000313" key="2">
    <source>
        <dbReference type="EMBL" id="RMX56194.1"/>
    </source>
</evidence>
<dbReference type="EMBL" id="RCHS01000888">
    <property type="protein sequence ID" value="RMX56194.1"/>
    <property type="molecule type" value="Genomic_DNA"/>
</dbReference>
<reference evidence="2 3" key="1">
    <citation type="journal article" date="2018" name="Sci. Rep.">
        <title>Comparative analysis of the Pocillopora damicornis genome highlights role of immune system in coral evolution.</title>
        <authorList>
            <person name="Cunning R."/>
            <person name="Bay R.A."/>
            <person name="Gillette P."/>
            <person name="Baker A.C."/>
            <person name="Traylor-Knowles N."/>
        </authorList>
    </citation>
    <scope>NUCLEOTIDE SEQUENCE [LARGE SCALE GENOMIC DNA]</scope>
    <source>
        <strain evidence="2">RSMAS</strain>
        <tissue evidence="2">Whole animal</tissue>
    </source>
</reference>
<feature type="compositionally biased region" description="Polar residues" evidence="1">
    <location>
        <begin position="239"/>
        <end position="256"/>
    </location>
</feature>
<organism evidence="2 3">
    <name type="scientific">Pocillopora damicornis</name>
    <name type="common">Cauliflower coral</name>
    <name type="synonym">Millepora damicornis</name>
    <dbReference type="NCBI Taxonomy" id="46731"/>
    <lineage>
        <taxon>Eukaryota</taxon>
        <taxon>Metazoa</taxon>
        <taxon>Cnidaria</taxon>
        <taxon>Anthozoa</taxon>
        <taxon>Hexacorallia</taxon>
        <taxon>Scleractinia</taxon>
        <taxon>Astrocoeniina</taxon>
        <taxon>Pocilloporidae</taxon>
        <taxon>Pocillopora</taxon>
    </lineage>
</organism>
<evidence type="ECO:0000313" key="3">
    <source>
        <dbReference type="Proteomes" id="UP000275408"/>
    </source>
</evidence>
<feature type="compositionally biased region" description="Low complexity" evidence="1">
    <location>
        <begin position="64"/>
        <end position="76"/>
    </location>
</feature>
<name>A0A3M6URK4_POCDA</name>
<dbReference type="PANTHER" id="PTHR31751">
    <property type="entry name" value="SI:CH211-108C17.2-RELATED-RELATED"/>
    <property type="match status" value="1"/>
</dbReference>
<protein>
    <submittedName>
        <fullName evidence="2">Uncharacterized protein</fullName>
    </submittedName>
</protein>
<proteinExistence type="predicted"/>